<keyword evidence="3" id="KW-1185">Reference proteome</keyword>
<evidence type="ECO:0000313" key="2">
    <source>
        <dbReference type="EMBL" id="KJZ05886.1"/>
    </source>
</evidence>
<evidence type="ECO:0008006" key="4">
    <source>
        <dbReference type="Google" id="ProtNLM"/>
    </source>
</evidence>
<gene>
    <name evidence="2" type="ORF">TW77_21205</name>
</gene>
<sequence>MIRTSALAVLWALWLSGCSSAPERDYQVTTYQRQAAAWLAQGDRKRQQGAYLQALAYYDNAYRYASKRHDAEQMGLARLKQAAVHIRQGQLERAERRIVQAEVFARFEQTKLAPAIDFVRSKLAFARGDQRKALALVAKLQTQFSEQAEKHIYYRWVGWQYAPATLDWSQAELDIAQLAKLKADKSLNNIEIQSFVLYHNVLWRTASGQSGVEQALDTAIRHFASLELSNWLAACFKLAAQYYDAAGEAERAQYYQARLTELSGGD</sequence>
<name>A0A0F4QDV5_9GAMM</name>
<keyword evidence="1" id="KW-0732">Signal</keyword>
<dbReference type="AlphaFoldDB" id="A0A0F4QDV5"/>
<reference evidence="2 3" key="1">
    <citation type="journal article" date="2015" name="BMC Genomics">
        <title>Genome mining reveals unlocked bioactive potential of marine Gram-negative bacteria.</title>
        <authorList>
            <person name="Machado H."/>
            <person name="Sonnenschein E.C."/>
            <person name="Melchiorsen J."/>
            <person name="Gram L."/>
        </authorList>
    </citation>
    <scope>NUCLEOTIDE SEQUENCE [LARGE SCALE GENOMIC DNA]</scope>
    <source>
        <strain evidence="2 3">S2471</strain>
    </source>
</reference>
<feature type="signal peptide" evidence="1">
    <location>
        <begin position="1"/>
        <end position="21"/>
    </location>
</feature>
<dbReference type="EMBL" id="JXYA01000059">
    <property type="protein sequence ID" value="KJZ05886.1"/>
    <property type="molecule type" value="Genomic_DNA"/>
</dbReference>
<dbReference type="PROSITE" id="PS51257">
    <property type="entry name" value="PROKAR_LIPOPROTEIN"/>
    <property type="match status" value="1"/>
</dbReference>
<dbReference type="OrthoDB" id="6314357at2"/>
<evidence type="ECO:0000313" key="3">
    <source>
        <dbReference type="Proteomes" id="UP000033452"/>
    </source>
</evidence>
<organism evidence="2 3">
    <name type="scientific">Pseudoalteromonas rubra</name>
    <dbReference type="NCBI Taxonomy" id="43658"/>
    <lineage>
        <taxon>Bacteria</taxon>
        <taxon>Pseudomonadati</taxon>
        <taxon>Pseudomonadota</taxon>
        <taxon>Gammaproteobacteria</taxon>
        <taxon>Alteromonadales</taxon>
        <taxon>Pseudoalteromonadaceae</taxon>
        <taxon>Pseudoalteromonas</taxon>
    </lineage>
</organism>
<dbReference type="Proteomes" id="UP000033452">
    <property type="component" value="Unassembled WGS sequence"/>
</dbReference>
<dbReference type="RefSeq" id="WP_046006956.1">
    <property type="nucleotide sequence ID" value="NZ_JXYA01000059.1"/>
</dbReference>
<dbReference type="PATRIC" id="fig|43658.5.peg.4469"/>
<feature type="chain" id="PRO_5002475107" description="Lipoprotein" evidence="1">
    <location>
        <begin position="22"/>
        <end position="266"/>
    </location>
</feature>
<evidence type="ECO:0000256" key="1">
    <source>
        <dbReference type="SAM" id="SignalP"/>
    </source>
</evidence>
<proteinExistence type="predicted"/>
<accession>A0A0F4QDV5</accession>
<protein>
    <recommendedName>
        <fullName evidence="4">Lipoprotein</fullName>
    </recommendedName>
</protein>
<comment type="caution">
    <text evidence="2">The sequence shown here is derived from an EMBL/GenBank/DDBJ whole genome shotgun (WGS) entry which is preliminary data.</text>
</comment>